<organism evidence="1 2">
    <name type="scientific">Actinokineospora fastidiosa</name>
    <dbReference type="NCBI Taxonomy" id="1816"/>
    <lineage>
        <taxon>Bacteria</taxon>
        <taxon>Bacillati</taxon>
        <taxon>Actinomycetota</taxon>
        <taxon>Actinomycetes</taxon>
        <taxon>Pseudonocardiales</taxon>
        <taxon>Pseudonocardiaceae</taxon>
        <taxon>Actinokineospora</taxon>
    </lineage>
</organism>
<reference evidence="1" key="1">
    <citation type="journal article" date="2014" name="Int. J. Syst. Evol. Microbiol.">
        <title>Complete genome sequence of Corynebacterium casei LMG S-19264T (=DSM 44701T), isolated from a smear-ripened cheese.</title>
        <authorList>
            <consortium name="US DOE Joint Genome Institute (JGI-PGF)"/>
            <person name="Walter F."/>
            <person name="Albersmeier A."/>
            <person name="Kalinowski J."/>
            <person name="Ruckert C."/>
        </authorList>
    </citation>
    <scope>NUCLEOTIDE SEQUENCE</scope>
    <source>
        <strain evidence="1">JCM 3276</strain>
    </source>
</reference>
<evidence type="ECO:0000313" key="2">
    <source>
        <dbReference type="Proteomes" id="UP000660680"/>
    </source>
</evidence>
<keyword evidence="2" id="KW-1185">Reference proteome</keyword>
<sequence length="66" mass="7287">MTSGELTPREERQLRECYAALHELAATCSVPSVRTAARAAVAEVHVALDGQALDFEMYTHRWLAEG</sequence>
<accession>A0A918LJQ4</accession>
<evidence type="ECO:0000313" key="1">
    <source>
        <dbReference type="EMBL" id="GGS57721.1"/>
    </source>
</evidence>
<name>A0A918LJQ4_9PSEU</name>
<gene>
    <name evidence="1" type="ORF">GCM10010171_60880</name>
</gene>
<dbReference type="Pfam" id="PF19522">
    <property type="entry name" value="DUF6052"/>
    <property type="match status" value="1"/>
</dbReference>
<dbReference type="EMBL" id="BMRB01000009">
    <property type="protein sequence ID" value="GGS57721.1"/>
    <property type="molecule type" value="Genomic_DNA"/>
</dbReference>
<proteinExistence type="predicted"/>
<reference evidence="1" key="2">
    <citation type="submission" date="2020-09" db="EMBL/GenBank/DDBJ databases">
        <authorList>
            <person name="Sun Q."/>
            <person name="Ohkuma M."/>
        </authorList>
    </citation>
    <scope>NUCLEOTIDE SEQUENCE</scope>
    <source>
        <strain evidence="1">JCM 3276</strain>
    </source>
</reference>
<comment type="caution">
    <text evidence="1">The sequence shown here is derived from an EMBL/GenBank/DDBJ whole genome shotgun (WGS) entry which is preliminary data.</text>
</comment>
<dbReference type="RefSeq" id="WP_189214058.1">
    <property type="nucleotide sequence ID" value="NZ_BMRB01000009.1"/>
</dbReference>
<dbReference type="InterPro" id="IPR046115">
    <property type="entry name" value="DUF6052"/>
</dbReference>
<dbReference type="AlphaFoldDB" id="A0A918LJQ4"/>
<dbReference type="Proteomes" id="UP000660680">
    <property type="component" value="Unassembled WGS sequence"/>
</dbReference>
<protein>
    <submittedName>
        <fullName evidence="1">Uncharacterized protein</fullName>
    </submittedName>
</protein>